<dbReference type="InterPro" id="IPR032861">
    <property type="entry name" value="TAXi_N"/>
</dbReference>
<evidence type="ECO:0000256" key="7">
    <source>
        <dbReference type="PIRSR" id="PIRSR601461-2"/>
    </source>
</evidence>
<keyword evidence="7" id="KW-1015">Disulfide bond</keyword>
<keyword evidence="4" id="KW-0378">Hydrolase</keyword>
<dbReference type="InterPro" id="IPR034161">
    <property type="entry name" value="Pepsin-like_plant"/>
</dbReference>
<dbReference type="Pfam" id="PF14541">
    <property type="entry name" value="TAXi_C"/>
    <property type="match status" value="1"/>
</dbReference>
<evidence type="ECO:0000259" key="8">
    <source>
        <dbReference type="PROSITE" id="PS51767"/>
    </source>
</evidence>
<feature type="active site" evidence="6">
    <location>
        <position position="100"/>
    </location>
</feature>
<dbReference type="Proteomes" id="UP000515123">
    <property type="component" value="Linkage group 17"/>
</dbReference>
<dbReference type="PANTHER" id="PTHR13683">
    <property type="entry name" value="ASPARTYL PROTEASES"/>
    <property type="match status" value="1"/>
</dbReference>
<dbReference type="RefSeq" id="XP_020107470.1">
    <property type="nucleotide sequence ID" value="XM_020251881.1"/>
</dbReference>
<protein>
    <submittedName>
        <fullName evidence="10">Aspartic proteinase-like protein 2</fullName>
    </submittedName>
</protein>
<dbReference type="CDD" id="cd05476">
    <property type="entry name" value="pepsin_A_like_plant"/>
    <property type="match status" value="1"/>
</dbReference>
<dbReference type="PRINTS" id="PR00792">
    <property type="entry name" value="PEPSIN"/>
</dbReference>
<reference evidence="10" key="2">
    <citation type="submission" date="2025-08" db="UniProtKB">
        <authorList>
            <consortium name="RefSeq"/>
        </authorList>
    </citation>
    <scope>IDENTIFICATION</scope>
    <source>
        <tissue evidence="10">Leaf</tissue>
    </source>
</reference>
<proteinExistence type="inferred from homology"/>
<dbReference type="InterPro" id="IPR001461">
    <property type="entry name" value="Aspartic_peptidase_A1"/>
</dbReference>
<accession>A0A6P5GPX2</accession>
<evidence type="ECO:0000256" key="1">
    <source>
        <dbReference type="ARBA" id="ARBA00007447"/>
    </source>
</evidence>
<dbReference type="PROSITE" id="PS51767">
    <property type="entry name" value="PEPTIDASE_A1"/>
    <property type="match status" value="1"/>
</dbReference>
<dbReference type="InterPro" id="IPR021109">
    <property type="entry name" value="Peptidase_aspartic_dom_sf"/>
</dbReference>
<feature type="domain" description="Peptidase A1" evidence="8">
    <location>
        <begin position="82"/>
        <end position="435"/>
    </location>
</feature>
<dbReference type="FunFam" id="2.40.70.10:FF:000028">
    <property type="entry name" value="Eukaryotic aspartyl protease family protein"/>
    <property type="match status" value="1"/>
</dbReference>
<name>A0A6P5GPX2_ANACO</name>
<evidence type="ECO:0000256" key="3">
    <source>
        <dbReference type="ARBA" id="ARBA00022750"/>
    </source>
</evidence>
<dbReference type="InterPro" id="IPR033121">
    <property type="entry name" value="PEPTIDASE_A1"/>
</dbReference>
<evidence type="ECO:0000256" key="5">
    <source>
        <dbReference type="ARBA" id="ARBA00023180"/>
    </source>
</evidence>
<feature type="disulfide bond" evidence="7">
    <location>
        <begin position="353"/>
        <end position="394"/>
    </location>
</feature>
<evidence type="ECO:0000256" key="2">
    <source>
        <dbReference type="ARBA" id="ARBA00022670"/>
    </source>
</evidence>
<evidence type="ECO:0000256" key="4">
    <source>
        <dbReference type="ARBA" id="ARBA00022801"/>
    </source>
</evidence>
<gene>
    <name evidence="10" type="primary">LOC109723496</name>
</gene>
<evidence type="ECO:0000313" key="10">
    <source>
        <dbReference type="RefSeq" id="XP_020107470.1"/>
    </source>
</evidence>
<dbReference type="GeneID" id="109723496"/>
<dbReference type="Pfam" id="PF14543">
    <property type="entry name" value="TAXi_N"/>
    <property type="match status" value="1"/>
</dbReference>
<dbReference type="GO" id="GO:0006508">
    <property type="term" value="P:proteolysis"/>
    <property type="evidence" value="ECO:0007669"/>
    <property type="project" value="UniProtKB-KW"/>
</dbReference>
<keyword evidence="2" id="KW-0645">Protease</keyword>
<dbReference type="SUPFAM" id="SSF50630">
    <property type="entry name" value="Acid proteases"/>
    <property type="match status" value="1"/>
</dbReference>
<dbReference type="PANTHER" id="PTHR13683:SF768">
    <property type="entry name" value="EUKARYOTIC ASPARTYL PROTEASE FAMILY PROTEIN"/>
    <property type="match status" value="1"/>
</dbReference>
<dbReference type="AlphaFoldDB" id="A0A6P5GPX2"/>
<keyword evidence="3" id="KW-0064">Aspartyl protease</keyword>
<keyword evidence="9" id="KW-1185">Reference proteome</keyword>
<dbReference type="OrthoDB" id="2747330at2759"/>
<dbReference type="InterPro" id="IPR032799">
    <property type="entry name" value="TAXi_C"/>
</dbReference>
<dbReference type="Gene3D" id="2.40.70.10">
    <property type="entry name" value="Acid Proteases"/>
    <property type="match status" value="2"/>
</dbReference>
<comment type="similarity">
    <text evidence="1">Belongs to the peptidase A1 family.</text>
</comment>
<sequence>MALKRPSSLLSPIIFFSLVSHLCNFDTRASATGVLKVQHKFVGRNRTILDLRAHDSRRRGRILASADLPLGGLGLPTDTGLYYTQIGIGTPSNSYYVQVDTGSDILWVNCISCDRCPKKSDLGIKLTLYDPKRSESGSLVSCKESFCASTYGGELPGCLANIPCQYSVMYGDGSSTTGFFVTDNVQYDQITGDHETKQVNASVTFGCGARQSGDLGSSSEALDGILGFGQSNSSMISQLASSGKVSKVFAHCLDSIHGGGIFAIGHVVQPKVKTTPLVPNQPHYNVHLKAIEVGGAILQLPTDLFETGARKGTIIDSGTTLSYLPEEAYKPLMSAVFTNHQDLSFQTIQDFLCFQYAGSVDDGFPAVVFHFENSLSLNVYPHDYLFQNEDNVYCIGFQNGGLQSKDGKDMFLLGDLVLSNKLVLYDLENEVIGWTEYNCSSSIKIRDDKTGAVYTVGAHILSSAQRLEFGIKILLFLLTVFISCLAH</sequence>
<keyword evidence="5" id="KW-0325">Glycoprotein</keyword>
<reference evidence="9" key="1">
    <citation type="journal article" date="2015" name="Nat. Genet.">
        <title>The pineapple genome and the evolution of CAM photosynthesis.</title>
        <authorList>
            <person name="Ming R."/>
            <person name="VanBuren R."/>
            <person name="Wai C.M."/>
            <person name="Tang H."/>
            <person name="Schatz M.C."/>
            <person name="Bowers J.E."/>
            <person name="Lyons E."/>
            <person name="Wang M.L."/>
            <person name="Chen J."/>
            <person name="Biggers E."/>
            <person name="Zhang J."/>
            <person name="Huang L."/>
            <person name="Zhang L."/>
            <person name="Miao W."/>
            <person name="Zhang J."/>
            <person name="Ye Z."/>
            <person name="Miao C."/>
            <person name="Lin Z."/>
            <person name="Wang H."/>
            <person name="Zhou H."/>
            <person name="Yim W.C."/>
            <person name="Priest H.D."/>
            <person name="Zheng C."/>
            <person name="Woodhouse M."/>
            <person name="Edger P.P."/>
            <person name="Guyot R."/>
            <person name="Guo H.B."/>
            <person name="Guo H."/>
            <person name="Zheng G."/>
            <person name="Singh R."/>
            <person name="Sharma A."/>
            <person name="Min X."/>
            <person name="Zheng Y."/>
            <person name="Lee H."/>
            <person name="Gurtowski J."/>
            <person name="Sedlazeck F.J."/>
            <person name="Harkess A."/>
            <person name="McKain M.R."/>
            <person name="Liao Z."/>
            <person name="Fang J."/>
            <person name="Liu J."/>
            <person name="Zhang X."/>
            <person name="Zhang Q."/>
            <person name="Hu W."/>
            <person name="Qin Y."/>
            <person name="Wang K."/>
            <person name="Chen L.Y."/>
            <person name="Shirley N."/>
            <person name="Lin Y.R."/>
            <person name="Liu L.Y."/>
            <person name="Hernandez A.G."/>
            <person name="Wright C.L."/>
            <person name="Bulone V."/>
            <person name="Tuskan G.A."/>
            <person name="Heath K."/>
            <person name="Zee F."/>
            <person name="Moore P.H."/>
            <person name="Sunkar R."/>
            <person name="Leebens-Mack J.H."/>
            <person name="Mockler T."/>
            <person name="Bennetzen J.L."/>
            <person name="Freeling M."/>
            <person name="Sankoff D."/>
            <person name="Paterson A.H."/>
            <person name="Zhu X."/>
            <person name="Yang X."/>
            <person name="Smith J.A."/>
            <person name="Cushman J.C."/>
            <person name="Paull R.E."/>
            <person name="Yu Q."/>
        </authorList>
    </citation>
    <scope>NUCLEOTIDE SEQUENCE [LARGE SCALE GENOMIC DNA]</scope>
    <source>
        <strain evidence="9">cv. F153</strain>
    </source>
</reference>
<dbReference type="GO" id="GO:0004190">
    <property type="term" value="F:aspartic-type endopeptidase activity"/>
    <property type="evidence" value="ECO:0007669"/>
    <property type="project" value="UniProtKB-KW"/>
</dbReference>
<evidence type="ECO:0000256" key="6">
    <source>
        <dbReference type="PIRSR" id="PIRSR601461-1"/>
    </source>
</evidence>
<dbReference type="FunFam" id="2.40.70.10:FF:000056">
    <property type="entry name" value="Eukaryotic aspartyl protease family protein"/>
    <property type="match status" value="1"/>
</dbReference>
<feature type="active site" evidence="6">
    <location>
        <position position="316"/>
    </location>
</feature>
<organism evidence="9 10">
    <name type="scientific">Ananas comosus</name>
    <name type="common">Pineapple</name>
    <name type="synonym">Ananas ananas</name>
    <dbReference type="NCBI Taxonomy" id="4615"/>
    <lineage>
        <taxon>Eukaryota</taxon>
        <taxon>Viridiplantae</taxon>
        <taxon>Streptophyta</taxon>
        <taxon>Embryophyta</taxon>
        <taxon>Tracheophyta</taxon>
        <taxon>Spermatophyta</taxon>
        <taxon>Magnoliopsida</taxon>
        <taxon>Liliopsida</taxon>
        <taxon>Poales</taxon>
        <taxon>Bromeliaceae</taxon>
        <taxon>Bromelioideae</taxon>
        <taxon>Ananas</taxon>
    </lineage>
</organism>
<evidence type="ECO:0000313" key="9">
    <source>
        <dbReference type="Proteomes" id="UP000515123"/>
    </source>
</evidence>